<protein>
    <submittedName>
        <fullName evidence="2">Uncharacterized protein</fullName>
    </submittedName>
</protein>
<dbReference type="AlphaFoldDB" id="A0AA86SAA1"/>
<dbReference type="Proteomes" id="UP001189624">
    <property type="component" value="Chromosome 3"/>
</dbReference>
<keyword evidence="3" id="KW-1185">Reference proteome</keyword>
<name>A0AA86SAA1_9FABA</name>
<proteinExistence type="predicted"/>
<accession>A0AA86SAA1</accession>
<evidence type="ECO:0000256" key="1">
    <source>
        <dbReference type="SAM" id="MobiDB-lite"/>
    </source>
</evidence>
<dbReference type="EMBL" id="OY731400">
    <property type="protein sequence ID" value="CAJ1940869.1"/>
    <property type="molecule type" value="Genomic_DNA"/>
</dbReference>
<feature type="region of interest" description="Disordered" evidence="1">
    <location>
        <begin position="20"/>
        <end position="55"/>
    </location>
</feature>
<dbReference type="Gramene" id="rna-AYBTSS11_LOCUS9954">
    <property type="protein sequence ID" value="CAJ1940869.1"/>
    <property type="gene ID" value="gene-AYBTSS11_LOCUS9954"/>
</dbReference>
<evidence type="ECO:0000313" key="2">
    <source>
        <dbReference type="EMBL" id="CAJ1940869.1"/>
    </source>
</evidence>
<sequence length="153" mass="16306">MAGFVGQLFGLLNDVAEPMQTAQPRRRSPNPGAVAHPRHYEEEPRASFNNTGTQNMSGLINNTGYTKGNGNGSIVFGFVRGFADMMDGGDSSRGMRSRPPWNPNMNSAPFPPLQPPAGGLLNGNNQQLFGITNNTDIKVDGDGNGALTLGKFK</sequence>
<reference evidence="2" key="1">
    <citation type="submission" date="2023-10" db="EMBL/GenBank/DDBJ databases">
        <authorList>
            <person name="Domelevo Entfellner J.-B."/>
        </authorList>
    </citation>
    <scope>NUCLEOTIDE SEQUENCE</scope>
</reference>
<gene>
    <name evidence="2" type="ORF">AYBTSS11_LOCUS9954</name>
</gene>
<organism evidence="2 3">
    <name type="scientific">Sphenostylis stenocarpa</name>
    <dbReference type="NCBI Taxonomy" id="92480"/>
    <lineage>
        <taxon>Eukaryota</taxon>
        <taxon>Viridiplantae</taxon>
        <taxon>Streptophyta</taxon>
        <taxon>Embryophyta</taxon>
        <taxon>Tracheophyta</taxon>
        <taxon>Spermatophyta</taxon>
        <taxon>Magnoliopsida</taxon>
        <taxon>eudicotyledons</taxon>
        <taxon>Gunneridae</taxon>
        <taxon>Pentapetalae</taxon>
        <taxon>rosids</taxon>
        <taxon>fabids</taxon>
        <taxon>Fabales</taxon>
        <taxon>Fabaceae</taxon>
        <taxon>Papilionoideae</taxon>
        <taxon>50 kb inversion clade</taxon>
        <taxon>NPAAA clade</taxon>
        <taxon>indigoferoid/millettioid clade</taxon>
        <taxon>Phaseoleae</taxon>
        <taxon>Sphenostylis</taxon>
    </lineage>
</organism>
<evidence type="ECO:0000313" key="3">
    <source>
        <dbReference type="Proteomes" id="UP001189624"/>
    </source>
</evidence>